<dbReference type="InterPro" id="IPR052523">
    <property type="entry name" value="Trichothecene_AcTrans"/>
</dbReference>
<evidence type="ECO:0000313" key="2">
    <source>
        <dbReference type="EMBL" id="MFF5291894.1"/>
    </source>
</evidence>
<proteinExistence type="predicted"/>
<protein>
    <submittedName>
        <fullName evidence="2">GNAT family N-acetyltransferase</fullName>
    </submittedName>
</protein>
<dbReference type="RefSeq" id="WP_020511757.1">
    <property type="nucleotide sequence ID" value="NZ_JBIAZU010000003.1"/>
</dbReference>
<dbReference type="Gene3D" id="3.40.630.30">
    <property type="match status" value="1"/>
</dbReference>
<dbReference type="CDD" id="cd04301">
    <property type="entry name" value="NAT_SF"/>
    <property type="match status" value="1"/>
</dbReference>
<reference evidence="2 3" key="1">
    <citation type="submission" date="2024-10" db="EMBL/GenBank/DDBJ databases">
        <title>The Natural Products Discovery Center: Release of the First 8490 Sequenced Strains for Exploring Actinobacteria Biosynthetic Diversity.</title>
        <authorList>
            <person name="Kalkreuter E."/>
            <person name="Kautsar S.A."/>
            <person name="Yang D."/>
            <person name="Bader C.D."/>
            <person name="Teijaro C.N."/>
            <person name="Fluegel L."/>
            <person name="Davis C.M."/>
            <person name="Simpson J.R."/>
            <person name="Lauterbach L."/>
            <person name="Steele A.D."/>
            <person name="Gui C."/>
            <person name="Meng S."/>
            <person name="Li G."/>
            <person name="Viehrig K."/>
            <person name="Ye F."/>
            <person name="Su P."/>
            <person name="Kiefer A.F."/>
            <person name="Nichols A."/>
            <person name="Cepeda A.J."/>
            <person name="Yan W."/>
            <person name="Fan B."/>
            <person name="Jiang Y."/>
            <person name="Adhikari A."/>
            <person name="Zheng C.-J."/>
            <person name="Schuster L."/>
            <person name="Cowan T.M."/>
            <person name="Smanski M.J."/>
            <person name="Chevrette M.G."/>
            <person name="De Carvalho L.P.S."/>
            <person name="Shen B."/>
        </authorList>
    </citation>
    <scope>NUCLEOTIDE SEQUENCE [LARGE SCALE GENOMIC DNA]</scope>
    <source>
        <strain evidence="2 3">NPDC000087</strain>
    </source>
</reference>
<accession>A0ABW6WF22</accession>
<dbReference type="PANTHER" id="PTHR42791">
    <property type="entry name" value="GNAT FAMILY ACETYLTRANSFERASE"/>
    <property type="match status" value="1"/>
</dbReference>
<dbReference type="PANTHER" id="PTHR42791:SF1">
    <property type="entry name" value="N-ACETYLTRANSFERASE DOMAIN-CONTAINING PROTEIN"/>
    <property type="match status" value="1"/>
</dbReference>
<dbReference type="EMBL" id="JBIAZU010000003">
    <property type="protein sequence ID" value="MFF5291894.1"/>
    <property type="molecule type" value="Genomic_DNA"/>
</dbReference>
<sequence length="207" mass="23566">MTLQTTPDLRIATRADIDDVARLVADAFDHLDVIHWLVSDPDRRKPISRDWYRLYVEHAIGGAGQVVTTSDGLGAAVWFDRTGEISDPDDYAKRLAELAGDHLPRFLHLDQQMEAHHPADPHWHLLFLAVHPSRWSQGYGSALMDYTHARLDADRLAAYLEATSPQNRRLYRRHGYTDMTPPAIDVTDTIPLFRMWRPPAPDQSPLS</sequence>
<dbReference type="Proteomes" id="UP001602245">
    <property type="component" value="Unassembled WGS sequence"/>
</dbReference>
<comment type="caution">
    <text evidence="2">The sequence shown here is derived from an EMBL/GenBank/DDBJ whole genome shotgun (WGS) entry which is preliminary data.</text>
</comment>
<evidence type="ECO:0000259" key="1">
    <source>
        <dbReference type="PROSITE" id="PS51186"/>
    </source>
</evidence>
<evidence type="ECO:0000313" key="3">
    <source>
        <dbReference type="Proteomes" id="UP001602245"/>
    </source>
</evidence>
<dbReference type="PROSITE" id="PS51186">
    <property type="entry name" value="GNAT"/>
    <property type="match status" value="1"/>
</dbReference>
<gene>
    <name evidence="2" type="ORF">ACFY35_20835</name>
</gene>
<dbReference type="InterPro" id="IPR016181">
    <property type="entry name" value="Acyl_CoA_acyltransferase"/>
</dbReference>
<keyword evidence="3" id="KW-1185">Reference proteome</keyword>
<organism evidence="2 3">
    <name type="scientific">Paractinoplanes globisporus</name>
    <dbReference type="NCBI Taxonomy" id="113565"/>
    <lineage>
        <taxon>Bacteria</taxon>
        <taxon>Bacillati</taxon>
        <taxon>Actinomycetota</taxon>
        <taxon>Actinomycetes</taxon>
        <taxon>Micromonosporales</taxon>
        <taxon>Micromonosporaceae</taxon>
        <taxon>Paractinoplanes</taxon>
    </lineage>
</organism>
<name>A0ABW6WF22_9ACTN</name>
<dbReference type="SUPFAM" id="SSF55729">
    <property type="entry name" value="Acyl-CoA N-acyltransferases (Nat)"/>
    <property type="match status" value="1"/>
</dbReference>
<dbReference type="Pfam" id="PF13508">
    <property type="entry name" value="Acetyltransf_7"/>
    <property type="match status" value="1"/>
</dbReference>
<feature type="domain" description="N-acetyltransferase" evidence="1">
    <location>
        <begin position="7"/>
        <end position="200"/>
    </location>
</feature>
<dbReference type="InterPro" id="IPR000182">
    <property type="entry name" value="GNAT_dom"/>
</dbReference>